<protein>
    <submittedName>
        <fullName evidence="1">(Mediterranean fruit fly) hypothetical protein</fullName>
    </submittedName>
</protein>
<comment type="caution">
    <text evidence="1">The sequence shown here is derived from an EMBL/GenBank/DDBJ whole genome shotgun (WGS) entry which is preliminary data.</text>
</comment>
<organism evidence="1 2">
    <name type="scientific">Ceratitis capitata</name>
    <name type="common">Mediterranean fruit fly</name>
    <name type="synonym">Tephritis capitata</name>
    <dbReference type="NCBI Taxonomy" id="7213"/>
    <lineage>
        <taxon>Eukaryota</taxon>
        <taxon>Metazoa</taxon>
        <taxon>Ecdysozoa</taxon>
        <taxon>Arthropoda</taxon>
        <taxon>Hexapoda</taxon>
        <taxon>Insecta</taxon>
        <taxon>Pterygota</taxon>
        <taxon>Neoptera</taxon>
        <taxon>Endopterygota</taxon>
        <taxon>Diptera</taxon>
        <taxon>Brachycera</taxon>
        <taxon>Muscomorpha</taxon>
        <taxon>Tephritoidea</taxon>
        <taxon>Tephritidae</taxon>
        <taxon>Ceratitis</taxon>
        <taxon>Ceratitis</taxon>
    </lineage>
</organism>
<name>A0A811UMB2_CERCA</name>
<dbReference type="EMBL" id="CAJHJT010000012">
    <property type="protein sequence ID" value="CAD7000199.1"/>
    <property type="molecule type" value="Genomic_DNA"/>
</dbReference>
<keyword evidence="2" id="KW-1185">Reference proteome</keyword>
<gene>
    <name evidence="1" type="ORF">CCAP1982_LOCUS8691</name>
</gene>
<feature type="non-terminal residue" evidence="1">
    <location>
        <position position="52"/>
    </location>
</feature>
<dbReference type="AlphaFoldDB" id="A0A811UMB2"/>
<evidence type="ECO:0000313" key="2">
    <source>
        <dbReference type="Proteomes" id="UP000606786"/>
    </source>
</evidence>
<evidence type="ECO:0000313" key="1">
    <source>
        <dbReference type="EMBL" id="CAD7000199.1"/>
    </source>
</evidence>
<reference evidence="1" key="1">
    <citation type="submission" date="2020-11" db="EMBL/GenBank/DDBJ databases">
        <authorList>
            <person name="Whitehead M."/>
        </authorList>
    </citation>
    <scope>NUCLEOTIDE SEQUENCE</scope>
    <source>
        <strain evidence="1">EGII</strain>
    </source>
</reference>
<proteinExistence type="predicted"/>
<dbReference type="Proteomes" id="UP000606786">
    <property type="component" value="Unassembled WGS sequence"/>
</dbReference>
<sequence length="52" mass="5805">MAKIDLLASIESFPALKIKKTALQLVADRQVSIDIFNCLSVTSLAFVDNWHE</sequence>
<accession>A0A811UMB2</accession>